<dbReference type="EMBL" id="JBBHLL010000165">
    <property type="protein sequence ID" value="KAK7811798.1"/>
    <property type="molecule type" value="Genomic_DNA"/>
</dbReference>
<comment type="caution">
    <text evidence="1">The sequence shown here is derived from an EMBL/GenBank/DDBJ whole genome shotgun (WGS) entry which is preliminary data.</text>
</comment>
<organism evidence="1 2">
    <name type="scientific">Myodes glareolus</name>
    <name type="common">Bank vole</name>
    <name type="synonym">Clethrionomys glareolus</name>
    <dbReference type="NCBI Taxonomy" id="447135"/>
    <lineage>
        <taxon>Eukaryota</taxon>
        <taxon>Metazoa</taxon>
        <taxon>Chordata</taxon>
        <taxon>Craniata</taxon>
        <taxon>Vertebrata</taxon>
        <taxon>Euteleostomi</taxon>
        <taxon>Mammalia</taxon>
        <taxon>Eutheria</taxon>
        <taxon>Euarchontoglires</taxon>
        <taxon>Glires</taxon>
        <taxon>Rodentia</taxon>
        <taxon>Myomorpha</taxon>
        <taxon>Muroidea</taxon>
        <taxon>Cricetidae</taxon>
        <taxon>Arvicolinae</taxon>
        <taxon>Myodes</taxon>
    </lineage>
</organism>
<sequence>MHSRVPASTLPTAASSQAIKPSSYQEAAELSQVSLTGNRCSTLQPSLPSPQQAMLSGNPCCQHLACAWCPSLGENLVTPGELPHFWGTQICVSALLVTLWRNTRTCNAQHLGSTLLQELQSPSLGKGPLCTDWPRRLRVYPPHLRTTSVGSAPF</sequence>
<protein>
    <submittedName>
        <fullName evidence="1">Uncharacterized protein</fullName>
    </submittedName>
</protein>
<name>A0AAW0ICD8_MYOGA</name>
<evidence type="ECO:0000313" key="1">
    <source>
        <dbReference type="EMBL" id="KAK7811798.1"/>
    </source>
</evidence>
<reference evidence="1 2" key="1">
    <citation type="journal article" date="2023" name="bioRxiv">
        <title>Conserved and derived expression patterns and positive selection on dental genes reveal complex evolutionary context of ever-growing rodent molars.</title>
        <authorList>
            <person name="Calamari Z.T."/>
            <person name="Song A."/>
            <person name="Cohen E."/>
            <person name="Akter M."/>
            <person name="Roy R.D."/>
            <person name="Hallikas O."/>
            <person name="Christensen M.M."/>
            <person name="Li P."/>
            <person name="Marangoni P."/>
            <person name="Jernvall J."/>
            <person name="Klein O.D."/>
        </authorList>
    </citation>
    <scope>NUCLEOTIDE SEQUENCE [LARGE SCALE GENOMIC DNA]</scope>
    <source>
        <strain evidence="1">V071</strain>
    </source>
</reference>
<dbReference type="Proteomes" id="UP001488838">
    <property type="component" value="Unassembled WGS sequence"/>
</dbReference>
<accession>A0AAW0ICD8</accession>
<evidence type="ECO:0000313" key="2">
    <source>
        <dbReference type="Proteomes" id="UP001488838"/>
    </source>
</evidence>
<dbReference type="AlphaFoldDB" id="A0AAW0ICD8"/>
<proteinExistence type="predicted"/>
<keyword evidence="2" id="KW-1185">Reference proteome</keyword>
<gene>
    <name evidence="1" type="ORF">U0070_016870</name>
</gene>